<keyword evidence="2" id="KW-0238">DNA-binding</keyword>
<dbReference type="Proteomes" id="UP000558113">
    <property type="component" value="Unassembled WGS sequence"/>
</dbReference>
<keyword evidence="3" id="KW-0804">Transcription</keyword>
<dbReference type="InterPro" id="IPR018062">
    <property type="entry name" value="HTH_AraC-typ_CS"/>
</dbReference>
<dbReference type="InterPro" id="IPR041522">
    <property type="entry name" value="CdaR_GGDEF"/>
</dbReference>
<dbReference type="SUPFAM" id="SSF46689">
    <property type="entry name" value="Homeodomain-like"/>
    <property type="match status" value="2"/>
</dbReference>
<comment type="caution">
    <text evidence="9">The sequence shown here is derived from an EMBL/GenBank/DDBJ whole genome shotgun (WGS) entry which is preliminary data.</text>
</comment>
<keyword evidence="1" id="KW-0805">Transcription regulation</keyword>
<reference evidence="9 10" key="1">
    <citation type="submission" date="2020-01" db="EMBL/GenBank/DDBJ databases">
        <title>Paenibacillus soybeanensis sp. nov. isolated from the nodules of soybean (Glycine max(L.) Merr).</title>
        <authorList>
            <person name="Wang H."/>
        </authorList>
    </citation>
    <scope>NUCLEOTIDE SEQUENCE [LARGE SCALE GENOMIC DNA]</scope>
    <source>
        <strain evidence="9 10">DSM 23054</strain>
    </source>
</reference>
<evidence type="ECO:0000256" key="6">
    <source>
        <dbReference type="SAM" id="MobiDB-lite"/>
    </source>
</evidence>
<organism evidence="9 10">
    <name type="scientific">Paenibacillus sacheonensis</name>
    <dbReference type="NCBI Taxonomy" id="742054"/>
    <lineage>
        <taxon>Bacteria</taxon>
        <taxon>Bacillati</taxon>
        <taxon>Bacillota</taxon>
        <taxon>Bacilli</taxon>
        <taxon>Bacillales</taxon>
        <taxon>Paenibacillaceae</taxon>
        <taxon>Paenibacillus</taxon>
    </lineage>
</organism>
<dbReference type="Pfam" id="PF00072">
    <property type="entry name" value="Response_reg"/>
    <property type="match status" value="1"/>
</dbReference>
<feature type="compositionally biased region" description="Polar residues" evidence="6">
    <location>
        <begin position="527"/>
        <end position="540"/>
    </location>
</feature>
<evidence type="ECO:0000313" key="10">
    <source>
        <dbReference type="Proteomes" id="UP000558113"/>
    </source>
</evidence>
<dbReference type="RefSeq" id="WP_161704038.1">
    <property type="nucleotide sequence ID" value="NZ_JAAAMU010000022.1"/>
</dbReference>
<evidence type="ECO:0000256" key="2">
    <source>
        <dbReference type="ARBA" id="ARBA00023125"/>
    </source>
</evidence>
<dbReference type="PROSITE" id="PS00041">
    <property type="entry name" value="HTH_ARAC_FAMILY_1"/>
    <property type="match status" value="1"/>
</dbReference>
<evidence type="ECO:0000313" key="9">
    <source>
        <dbReference type="EMBL" id="NBC72743.1"/>
    </source>
</evidence>
<feature type="domain" description="Response regulatory" evidence="8">
    <location>
        <begin position="3"/>
        <end position="120"/>
    </location>
</feature>
<dbReference type="SMART" id="SM00448">
    <property type="entry name" value="REC"/>
    <property type="match status" value="1"/>
</dbReference>
<feature type="domain" description="HTH araC/xylS-type" evidence="7">
    <location>
        <begin position="419"/>
        <end position="517"/>
    </location>
</feature>
<dbReference type="Pfam" id="PF12833">
    <property type="entry name" value="HTH_18"/>
    <property type="match status" value="1"/>
</dbReference>
<keyword evidence="10" id="KW-1185">Reference proteome</keyword>
<dbReference type="InterPro" id="IPR011006">
    <property type="entry name" value="CheY-like_superfamily"/>
</dbReference>
<evidence type="ECO:0000259" key="7">
    <source>
        <dbReference type="PROSITE" id="PS01124"/>
    </source>
</evidence>
<dbReference type="GO" id="GO:0003700">
    <property type="term" value="F:DNA-binding transcription factor activity"/>
    <property type="evidence" value="ECO:0007669"/>
    <property type="project" value="InterPro"/>
</dbReference>
<evidence type="ECO:0000256" key="3">
    <source>
        <dbReference type="ARBA" id="ARBA00023163"/>
    </source>
</evidence>
<dbReference type="GO" id="GO:0043565">
    <property type="term" value="F:sequence-specific DNA binding"/>
    <property type="evidence" value="ECO:0007669"/>
    <property type="project" value="InterPro"/>
</dbReference>
<evidence type="ECO:0000256" key="1">
    <source>
        <dbReference type="ARBA" id="ARBA00023015"/>
    </source>
</evidence>
<sequence>MCRVLLVDDEFMARAGLRATFDWEGNGYRLVGEAANGMRAMKWLENGEVDILITDIAMPVMDGLELTRRARELCPWVKVLLLSCHSDFDYVREGIRLGASDYILKPTLNADSLKTILDQMRVKLREEQANRELLEKYRDKQVAEQQEELEKLFIQAVRGNEEASASLIANLTDIPHRYGMAVLRVHGIKAHSLESEVRLGRAIESMKTFLYERLEAPAAAAIHPDLLLAVIPERVLSAGRAEEVVGQAVRNGELADDAYAAGISRLHGDLRELQAAFAEAQQALEDTFFYGPGSIVMAEERPQPASQSLPDHGDMLHLLKEALVAENHSEALLQLKRITGYWSRRFKTKQQVIVEAEQMLSLLTLSKHYNTAMVHHIRKLSKLDFAADIAKHVEACFSSMPVPDDSGIPDTTLHGRIVMQAVQFITERFTEAISLQQVADEVNVSRNYFSEMFKKVTGKNFIDYLIALRVNRAKELLAESTLRVYEVAEQSGFNDVKHFSKQFKKIVGLSPGEYHGQPHKPGGEANSGKQDTLSEQKPFS</sequence>
<dbReference type="PROSITE" id="PS01124">
    <property type="entry name" value="HTH_ARAC_FAMILY_2"/>
    <property type="match status" value="1"/>
</dbReference>
<dbReference type="SUPFAM" id="SSF52172">
    <property type="entry name" value="CheY-like"/>
    <property type="match status" value="1"/>
</dbReference>
<dbReference type="PANTHER" id="PTHR43280:SF2">
    <property type="entry name" value="HTH-TYPE TRANSCRIPTIONAL REGULATOR EXSA"/>
    <property type="match status" value="1"/>
</dbReference>
<dbReference type="OrthoDB" id="342399at2"/>
<dbReference type="InterPro" id="IPR018060">
    <property type="entry name" value="HTH_AraC"/>
</dbReference>
<dbReference type="CDD" id="cd17536">
    <property type="entry name" value="REC_YesN-like"/>
    <property type="match status" value="1"/>
</dbReference>
<protein>
    <submittedName>
        <fullName evidence="9">Response regulator</fullName>
    </submittedName>
</protein>
<proteinExistence type="predicted"/>
<feature type="modified residue" description="4-aspartylphosphate" evidence="4">
    <location>
        <position position="55"/>
    </location>
</feature>
<dbReference type="EMBL" id="JAAAMU010000022">
    <property type="protein sequence ID" value="NBC72743.1"/>
    <property type="molecule type" value="Genomic_DNA"/>
</dbReference>
<dbReference type="InterPro" id="IPR009057">
    <property type="entry name" value="Homeodomain-like_sf"/>
</dbReference>
<dbReference type="Pfam" id="PF17853">
    <property type="entry name" value="GGDEF_2"/>
    <property type="match status" value="1"/>
</dbReference>
<dbReference type="Gene3D" id="3.40.50.2300">
    <property type="match status" value="1"/>
</dbReference>
<dbReference type="PANTHER" id="PTHR43280">
    <property type="entry name" value="ARAC-FAMILY TRANSCRIPTIONAL REGULATOR"/>
    <property type="match status" value="1"/>
</dbReference>
<evidence type="ECO:0000259" key="8">
    <source>
        <dbReference type="PROSITE" id="PS50110"/>
    </source>
</evidence>
<accession>A0A7X4YUF2</accession>
<dbReference type="InterPro" id="IPR020449">
    <property type="entry name" value="Tscrpt_reg_AraC-type_HTH"/>
</dbReference>
<feature type="coiled-coil region" evidence="5">
    <location>
        <begin position="110"/>
        <end position="162"/>
    </location>
</feature>
<name>A0A7X4YUF2_9BACL</name>
<dbReference type="GO" id="GO:0000160">
    <property type="term" value="P:phosphorelay signal transduction system"/>
    <property type="evidence" value="ECO:0007669"/>
    <property type="project" value="InterPro"/>
</dbReference>
<keyword evidence="4" id="KW-0597">Phosphoprotein</keyword>
<keyword evidence="5" id="KW-0175">Coiled coil</keyword>
<dbReference type="InterPro" id="IPR001789">
    <property type="entry name" value="Sig_transdc_resp-reg_receiver"/>
</dbReference>
<evidence type="ECO:0000256" key="4">
    <source>
        <dbReference type="PROSITE-ProRule" id="PRU00169"/>
    </source>
</evidence>
<feature type="region of interest" description="Disordered" evidence="6">
    <location>
        <begin position="510"/>
        <end position="540"/>
    </location>
</feature>
<dbReference type="PROSITE" id="PS50110">
    <property type="entry name" value="RESPONSE_REGULATORY"/>
    <property type="match status" value="1"/>
</dbReference>
<dbReference type="PRINTS" id="PR00032">
    <property type="entry name" value="HTHARAC"/>
</dbReference>
<evidence type="ECO:0000256" key="5">
    <source>
        <dbReference type="SAM" id="Coils"/>
    </source>
</evidence>
<dbReference type="Gene3D" id="1.10.10.60">
    <property type="entry name" value="Homeodomain-like"/>
    <property type="match status" value="2"/>
</dbReference>
<dbReference type="AlphaFoldDB" id="A0A7X4YUF2"/>
<gene>
    <name evidence="9" type="ORF">GT003_27480</name>
</gene>
<dbReference type="SMART" id="SM00342">
    <property type="entry name" value="HTH_ARAC"/>
    <property type="match status" value="1"/>
</dbReference>